<dbReference type="AlphaFoldDB" id="A0A7T7HH72"/>
<protein>
    <submittedName>
        <fullName evidence="1">Uncharacterized protein</fullName>
    </submittedName>
</protein>
<dbReference type="EMBL" id="CP066786">
    <property type="protein sequence ID" value="QQM29069.1"/>
    <property type="molecule type" value="Genomic_DNA"/>
</dbReference>
<accession>A0A7T7HH72</accession>
<proteinExistence type="predicted"/>
<name>A0A7T7HH72_9HYPH</name>
<evidence type="ECO:0000313" key="1">
    <source>
        <dbReference type="EMBL" id="QQM29069.1"/>
    </source>
</evidence>
<evidence type="ECO:0000313" key="2">
    <source>
        <dbReference type="Proteomes" id="UP000596083"/>
    </source>
</evidence>
<dbReference type="KEGG" id="mlut:JET14_12040"/>
<gene>
    <name evidence="1" type="ORF">JET14_12040</name>
</gene>
<reference evidence="1 2" key="1">
    <citation type="submission" date="2020-12" db="EMBL/GenBank/DDBJ databases">
        <authorList>
            <person name="Zheng R.K."/>
            <person name="Sun C.M."/>
        </authorList>
    </citation>
    <scope>NUCLEOTIDE SEQUENCE [LARGE SCALE GENOMIC DNA]</scope>
    <source>
        <strain evidence="1 2">ZRK001</strain>
    </source>
</reference>
<organism evidence="1 2">
    <name type="scientific">Martelella lutilitoris</name>
    <dbReference type="NCBI Taxonomy" id="2583532"/>
    <lineage>
        <taxon>Bacteria</taxon>
        <taxon>Pseudomonadati</taxon>
        <taxon>Pseudomonadota</taxon>
        <taxon>Alphaproteobacteria</taxon>
        <taxon>Hyphomicrobiales</taxon>
        <taxon>Aurantimonadaceae</taxon>
        <taxon>Martelella</taxon>
    </lineage>
</organism>
<dbReference type="Proteomes" id="UP000596083">
    <property type="component" value="Chromosome"/>
</dbReference>
<sequence length="92" mass="10271">MSRDFARLERHEFGQVLMTMRRDEDDQGRSGPVIAVQVSERHGIEPTVCFGPWPDTESGWRIAGQMLENADLRKIGGLLVDQIDRGFGEAGA</sequence>
<dbReference type="RefSeq" id="WP_200333791.1">
    <property type="nucleotide sequence ID" value="NZ_CP066786.1"/>
</dbReference>